<dbReference type="Pfam" id="PF22725">
    <property type="entry name" value="GFO_IDH_MocA_C3"/>
    <property type="match status" value="1"/>
</dbReference>
<dbReference type="SUPFAM" id="SSF51735">
    <property type="entry name" value="NAD(P)-binding Rossmann-fold domains"/>
    <property type="match status" value="1"/>
</dbReference>
<reference evidence="4" key="1">
    <citation type="journal article" date="2019" name="Int. J. Syst. Evol. Microbiol.">
        <title>The Global Catalogue of Microorganisms (GCM) 10K type strain sequencing project: providing services to taxonomists for standard genome sequencing and annotation.</title>
        <authorList>
            <consortium name="The Broad Institute Genomics Platform"/>
            <consortium name="The Broad Institute Genome Sequencing Center for Infectious Disease"/>
            <person name="Wu L."/>
            <person name="Ma J."/>
        </authorList>
    </citation>
    <scope>NUCLEOTIDE SEQUENCE [LARGE SCALE GENOMIC DNA]</scope>
    <source>
        <strain evidence="4">CGMCC 4.7283</strain>
    </source>
</reference>
<dbReference type="InterPro" id="IPR051317">
    <property type="entry name" value="Gfo/Idh/MocA_oxidoreduct"/>
</dbReference>
<evidence type="ECO:0000313" key="3">
    <source>
        <dbReference type="EMBL" id="MFC4671031.1"/>
    </source>
</evidence>
<dbReference type="Proteomes" id="UP001595973">
    <property type="component" value="Unassembled WGS sequence"/>
</dbReference>
<dbReference type="InterPro" id="IPR000683">
    <property type="entry name" value="Gfo/Idh/MocA-like_OxRdtase_N"/>
</dbReference>
<name>A0ABV9KN20_9RHOB</name>
<dbReference type="RefSeq" id="WP_380720883.1">
    <property type="nucleotide sequence ID" value="NZ_JBHSGI010000032.1"/>
</dbReference>
<dbReference type="Gene3D" id="3.30.360.10">
    <property type="entry name" value="Dihydrodipicolinate Reductase, domain 2"/>
    <property type="match status" value="1"/>
</dbReference>
<dbReference type="Pfam" id="PF01408">
    <property type="entry name" value="GFO_IDH_MocA"/>
    <property type="match status" value="1"/>
</dbReference>
<dbReference type="Gene3D" id="3.40.50.720">
    <property type="entry name" value="NAD(P)-binding Rossmann-like Domain"/>
    <property type="match status" value="1"/>
</dbReference>
<evidence type="ECO:0000259" key="1">
    <source>
        <dbReference type="Pfam" id="PF01408"/>
    </source>
</evidence>
<evidence type="ECO:0000259" key="2">
    <source>
        <dbReference type="Pfam" id="PF22725"/>
    </source>
</evidence>
<dbReference type="EMBL" id="JBHSGI010000032">
    <property type="protein sequence ID" value="MFC4671031.1"/>
    <property type="molecule type" value="Genomic_DNA"/>
</dbReference>
<dbReference type="InterPro" id="IPR036291">
    <property type="entry name" value="NAD(P)-bd_dom_sf"/>
</dbReference>
<evidence type="ECO:0000313" key="4">
    <source>
        <dbReference type="Proteomes" id="UP001595973"/>
    </source>
</evidence>
<feature type="domain" description="Gfo/Idh/MocA-like oxidoreductase N-terminal" evidence="1">
    <location>
        <begin position="1"/>
        <end position="116"/>
    </location>
</feature>
<feature type="domain" description="GFO/IDH/MocA-like oxidoreductase" evidence="2">
    <location>
        <begin position="127"/>
        <end position="262"/>
    </location>
</feature>
<sequence length="436" mass="48148">MKIGVIGCGYVFDHYMTTLPLHPGLEIAGVADRDSERARAVGAFYGLKVYADAEALLADPEIGIIANFTSIESHFEVSRAALEAGKHIYSEKPLTTTLAEAQALARLAQDRGLRLSAAPSNALSPTVQTMWKAVEAGAAGEVRMVYAEFDDNPVYLLAPETWRSRSGAPWPYLHEYEMGCTWEHAGYHLTWMCALFGPVRALTAFSKATLPDKTTHPLNPSNTPDFSVAVLDFESGVVGRLTCSIAAPTDHRMRIIGNRGVIGADTYRDYWCPVQLEGFDPLTLKARNARSVRQNPWLARLFAVGGRRLPLAETPPPGAQRIRRLDGGLSPKAWLRRLRRAELGQQDKCIGLAELSAAIAEDRPHFPASDFTLHLTELTLAIQAAGPDGVRYRLQTRFERPALPERTRRLPLPDYEAFARPSRLARALSRLSAKLR</sequence>
<dbReference type="PANTHER" id="PTHR43708:SF8">
    <property type="entry name" value="OXIDOREDUCTASE"/>
    <property type="match status" value="1"/>
</dbReference>
<gene>
    <name evidence="3" type="ORF">ACFO5X_20955</name>
</gene>
<dbReference type="SUPFAM" id="SSF55347">
    <property type="entry name" value="Glyceraldehyde-3-phosphate dehydrogenase-like, C-terminal domain"/>
    <property type="match status" value="1"/>
</dbReference>
<protein>
    <submittedName>
        <fullName evidence="3">Gfo/Idh/MocA family protein</fullName>
    </submittedName>
</protein>
<dbReference type="InterPro" id="IPR055170">
    <property type="entry name" value="GFO_IDH_MocA-like_dom"/>
</dbReference>
<keyword evidence="4" id="KW-1185">Reference proteome</keyword>
<comment type="caution">
    <text evidence="3">The sequence shown here is derived from an EMBL/GenBank/DDBJ whole genome shotgun (WGS) entry which is preliminary data.</text>
</comment>
<dbReference type="PANTHER" id="PTHR43708">
    <property type="entry name" value="CONSERVED EXPRESSED OXIDOREDUCTASE (EUROFUNG)"/>
    <property type="match status" value="1"/>
</dbReference>
<accession>A0ABV9KN20</accession>
<organism evidence="3 4">
    <name type="scientific">Seohaeicola nanhaiensis</name>
    <dbReference type="NCBI Taxonomy" id="1387282"/>
    <lineage>
        <taxon>Bacteria</taxon>
        <taxon>Pseudomonadati</taxon>
        <taxon>Pseudomonadota</taxon>
        <taxon>Alphaproteobacteria</taxon>
        <taxon>Rhodobacterales</taxon>
        <taxon>Roseobacteraceae</taxon>
        <taxon>Seohaeicola</taxon>
    </lineage>
</organism>
<proteinExistence type="predicted"/>